<dbReference type="EMBL" id="PDYG01000100">
    <property type="protein sequence ID" value="PHU36945.1"/>
    <property type="molecule type" value="Genomic_DNA"/>
</dbReference>
<accession>A0A2G3E1B8</accession>
<comment type="caution">
    <text evidence="5">The sequence shown here is derived from an EMBL/GenBank/DDBJ whole genome shotgun (WGS) entry which is preliminary data.</text>
</comment>
<dbReference type="Gene3D" id="3.30.300.30">
    <property type="match status" value="1"/>
</dbReference>
<protein>
    <recommendedName>
        <fullName evidence="7">AMP-binding protein</fullName>
    </recommendedName>
</protein>
<dbReference type="AlphaFoldDB" id="A0A2G3E1B8"/>
<dbReference type="Gene3D" id="3.40.50.12780">
    <property type="entry name" value="N-terminal domain of ligase-like"/>
    <property type="match status" value="1"/>
</dbReference>
<evidence type="ECO:0000256" key="1">
    <source>
        <dbReference type="ARBA" id="ARBA00006432"/>
    </source>
</evidence>
<dbReference type="Pfam" id="PF13193">
    <property type="entry name" value="AMP-binding_C"/>
    <property type="match status" value="1"/>
</dbReference>
<keyword evidence="2" id="KW-0436">Ligase</keyword>
<dbReference type="PANTHER" id="PTHR43201">
    <property type="entry name" value="ACYL-COA SYNTHETASE"/>
    <property type="match status" value="1"/>
</dbReference>
<evidence type="ECO:0000313" key="5">
    <source>
        <dbReference type="EMBL" id="PHU36945.1"/>
    </source>
</evidence>
<sequence length="556" mass="61728">MTSEGLLFDNFILNEMTIGELFAKRVQETPDAVAVEFEGEQTTWAELDLLSDWLVKRFDSFGIHSGTRCAIWCGNHLQWIIVYIGLQKIGATAVLVNPGYLADELYRVLSYAQIEFLFYGETFKDQKMTDIIDQLDLNEHPYLKQTIPIELDDAIRFMIDGARSLTAEDCVRIEALKAIPKPHDIACMLFTSGTTAVPKGVMLTHYNLVNCAKATVEAMHWNSTDKACVMVPLFHCFGMTSCLLGALTAGYGLYVMKYYRTLDALYAIEKCGCTILNGVPSMFLAMVHNHRLPEFDLSNLVSGIIAGSPIAETDYQLICEKLGMKHLLMSYGQTETSPGVTFSQYDETVGEKADNAGFVIPQLDAGIWDEQGQLHLCVEQGHFLNHAGGVTGEIAIRGFVVMREYYNRPAETTATLQQDGWLHTGDRGFFDANGHLHVLGRLKDVIIRGGENISPAEIEGCISQIPQVKQVKVVGVPHPVLQEEIAAAIVRKDQETISEDAIRQYLSAHLAKYKIPAYIAFVDEIPMTESGKTSTGLLREMMMERFGISQGKGGIQ</sequence>
<reference evidence="5 6" key="2">
    <citation type="submission" date="2017-10" db="EMBL/GenBank/DDBJ databases">
        <authorList>
            <person name="Banno H."/>
            <person name="Chua N.-H."/>
        </authorList>
    </citation>
    <scope>NUCLEOTIDE SEQUENCE [LARGE SCALE GENOMIC DNA]</scope>
    <source>
        <strain evidence="5 6">JK623</strain>
    </source>
</reference>
<dbReference type="InterPro" id="IPR045851">
    <property type="entry name" value="AMP-bd_C_sf"/>
</dbReference>
<dbReference type="InterPro" id="IPR042099">
    <property type="entry name" value="ANL_N_sf"/>
</dbReference>
<dbReference type="InterPro" id="IPR000873">
    <property type="entry name" value="AMP-dep_synth/lig_dom"/>
</dbReference>
<proteinExistence type="inferred from homology"/>
<dbReference type="InterPro" id="IPR025110">
    <property type="entry name" value="AMP-bd_C"/>
</dbReference>
<dbReference type="RefSeq" id="WP_099386660.1">
    <property type="nucleotide sequence ID" value="NZ_JANSWH010000028.1"/>
</dbReference>
<evidence type="ECO:0000259" key="3">
    <source>
        <dbReference type="Pfam" id="PF00501"/>
    </source>
</evidence>
<feature type="domain" description="AMP-binding enzyme C-terminal" evidence="4">
    <location>
        <begin position="457"/>
        <end position="532"/>
    </location>
</feature>
<dbReference type="Proteomes" id="UP000224563">
    <property type="component" value="Unassembled WGS sequence"/>
</dbReference>
<organism evidence="5 6">
    <name type="scientific">Agathobacter ruminis</name>
    <dbReference type="NCBI Taxonomy" id="1712665"/>
    <lineage>
        <taxon>Bacteria</taxon>
        <taxon>Bacillati</taxon>
        <taxon>Bacillota</taxon>
        <taxon>Clostridia</taxon>
        <taxon>Lachnospirales</taxon>
        <taxon>Lachnospiraceae</taxon>
        <taxon>Agathobacter</taxon>
    </lineage>
</organism>
<evidence type="ECO:0000259" key="4">
    <source>
        <dbReference type="Pfam" id="PF13193"/>
    </source>
</evidence>
<comment type="similarity">
    <text evidence="1">Belongs to the ATP-dependent AMP-binding enzyme family.</text>
</comment>
<feature type="domain" description="AMP-dependent synthetase/ligase" evidence="3">
    <location>
        <begin position="22"/>
        <end position="406"/>
    </location>
</feature>
<gene>
    <name evidence="5" type="ORF">CSX02_10615</name>
</gene>
<evidence type="ECO:0000313" key="6">
    <source>
        <dbReference type="Proteomes" id="UP000224563"/>
    </source>
</evidence>
<dbReference type="SUPFAM" id="SSF56801">
    <property type="entry name" value="Acetyl-CoA synthetase-like"/>
    <property type="match status" value="1"/>
</dbReference>
<dbReference type="FunFam" id="3.30.300.30:FF:000008">
    <property type="entry name" value="2,3-dihydroxybenzoate-AMP ligase"/>
    <property type="match status" value="1"/>
</dbReference>
<keyword evidence="6" id="KW-1185">Reference proteome</keyword>
<dbReference type="GO" id="GO:0006631">
    <property type="term" value="P:fatty acid metabolic process"/>
    <property type="evidence" value="ECO:0007669"/>
    <property type="project" value="TreeGrafter"/>
</dbReference>
<dbReference type="GO" id="GO:0031956">
    <property type="term" value="F:medium-chain fatty acid-CoA ligase activity"/>
    <property type="evidence" value="ECO:0007669"/>
    <property type="project" value="TreeGrafter"/>
</dbReference>
<evidence type="ECO:0000256" key="2">
    <source>
        <dbReference type="ARBA" id="ARBA00022598"/>
    </source>
</evidence>
<reference evidence="5 6" key="1">
    <citation type="submission" date="2017-10" db="EMBL/GenBank/DDBJ databases">
        <title>Resolving the taxonomy of Roseburia spp., Eubacterium rectale and Agathobacter spp. through phylogenomic analysis.</title>
        <authorList>
            <person name="Sheridan P.O."/>
            <person name="Walker A.W."/>
            <person name="Duncan S.H."/>
            <person name="Scott K.P."/>
            <person name="Toole P.W.O."/>
            <person name="Luis P."/>
            <person name="Flint H.J."/>
        </authorList>
    </citation>
    <scope>NUCLEOTIDE SEQUENCE [LARGE SCALE GENOMIC DNA]</scope>
    <source>
        <strain evidence="5 6">JK623</strain>
    </source>
</reference>
<dbReference type="Pfam" id="PF00501">
    <property type="entry name" value="AMP-binding"/>
    <property type="match status" value="1"/>
</dbReference>
<evidence type="ECO:0008006" key="7">
    <source>
        <dbReference type="Google" id="ProtNLM"/>
    </source>
</evidence>
<name>A0A2G3E1B8_9FIRM</name>
<dbReference type="PANTHER" id="PTHR43201:SF5">
    <property type="entry name" value="MEDIUM-CHAIN ACYL-COA LIGASE ACSF2, MITOCHONDRIAL"/>
    <property type="match status" value="1"/>
</dbReference>